<dbReference type="PANTHER" id="PTHR10332">
    <property type="entry name" value="EQUILIBRATIVE NUCLEOSIDE TRANSPORTER"/>
    <property type="match status" value="1"/>
</dbReference>
<dbReference type="InterPro" id="IPR002259">
    <property type="entry name" value="Eqnu_transpt"/>
</dbReference>
<feature type="domain" description="C2H2-type" evidence="9">
    <location>
        <begin position="215"/>
        <end position="237"/>
    </location>
</feature>
<comment type="subcellular location">
    <subcellularLocation>
        <location evidence="1">Membrane</location>
        <topology evidence="1">Multi-pass membrane protein</topology>
    </subcellularLocation>
</comment>
<feature type="transmembrane region" description="Helical" evidence="8">
    <location>
        <begin position="104"/>
        <end position="124"/>
    </location>
</feature>
<comment type="similarity">
    <text evidence="2">Belongs to the SLC29A/ENT transporter (TC 2.A.57) family.</text>
</comment>
<feature type="compositionally biased region" description="Polar residues" evidence="7">
    <location>
        <begin position="1"/>
        <end position="10"/>
    </location>
</feature>
<feature type="transmembrane region" description="Helical" evidence="8">
    <location>
        <begin position="167"/>
        <end position="186"/>
    </location>
</feature>
<feature type="transmembrane region" description="Helical" evidence="8">
    <location>
        <begin position="201"/>
        <end position="223"/>
    </location>
</feature>
<keyword evidence="4 8" id="KW-0812">Transmembrane</keyword>
<dbReference type="Proteomes" id="UP001345219">
    <property type="component" value="Chromosome 6"/>
</dbReference>
<evidence type="ECO:0000256" key="4">
    <source>
        <dbReference type="ARBA" id="ARBA00022692"/>
    </source>
</evidence>
<dbReference type="SUPFAM" id="SSF103473">
    <property type="entry name" value="MFS general substrate transporter"/>
    <property type="match status" value="1"/>
</dbReference>
<evidence type="ECO:0000313" key="10">
    <source>
        <dbReference type="EMBL" id="KAK4756997.1"/>
    </source>
</evidence>
<keyword evidence="3" id="KW-0813">Transport</keyword>
<reference evidence="10 11" key="1">
    <citation type="journal article" date="2023" name="Hortic Res">
        <title>Pangenome of water caltrop reveals structural variations and asymmetric subgenome divergence after allopolyploidization.</title>
        <authorList>
            <person name="Zhang X."/>
            <person name="Chen Y."/>
            <person name="Wang L."/>
            <person name="Yuan Y."/>
            <person name="Fang M."/>
            <person name="Shi L."/>
            <person name="Lu R."/>
            <person name="Comes H.P."/>
            <person name="Ma Y."/>
            <person name="Chen Y."/>
            <person name="Huang G."/>
            <person name="Zhou Y."/>
            <person name="Zheng Z."/>
            <person name="Qiu Y."/>
        </authorList>
    </citation>
    <scope>NUCLEOTIDE SEQUENCE [LARGE SCALE GENOMIC DNA]</scope>
    <source>
        <tissue evidence="10">Roots</tissue>
    </source>
</reference>
<dbReference type="GO" id="GO:0005337">
    <property type="term" value="F:nucleoside transmembrane transporter activity"/>
    <property type="evidence" value="ECO:0007669"/>
    <property type="project" value="InterPro"/>
</dbReference>
<accession>A0AAN7K2B7</accession>
<evidence type="ECO:0000256" key="7">
    <source>
        <dbReference type="SAM" id="MobiDB-lite"/>
    </source>
</evidence>
<feature type="transmembrane region" description="Helical" evidence="8">
    <location>
        <begin position="32"/>
        <end position="52"/>
    </location>
</feature>
<feature type="region of interest" description="Disordered" evidence="7">
    <location>
        <begin position="1"/>
        <end position="24"/>
    </location>
</feature>
<feature type="transmembrane region" description="Helical" evidence="8">
    <location>
        <begin position="72"/>
        <end position="92"/>
    </location>
</feature>
<protein>
    <recommendedName>
        <fullName evidence="9">C2H2-type domain-containing protein</fullName>
    </recommendedName>
</protein>
<organism evidence="10 11">
    <name type="scientific">Trapa incisa</name>
    <dbReference type="NCBI Taxonomy" id="236973"/>
    <lineage>
        <taxon>Eukaryota</taxon>
        <taxon>Viridiplantae</taxon>
        <taxon>Streptophyta</taxon>
        <taxon>Embryophyta</taxon>
        <taxon>Tracheophyta</taxon>
        <taxon>Spermatophyta</taxon>
        <taxon>Magnoliopsida</taxon>
        <taxon>eudicotyledons</taxon>
        <taxon>Gunneridae</taxon>
        <taxon>Pentapetalae</taxon>
        <taxon>rosids</taxon>
        <taxon>malvids</taxon>
        <taxon>Myrtales</taxon>
        <taxon>Lythraceae</taxon>
        <taxon>Trapa</taxon>
    </lineage>
</organism>
<sequence length="407" mass="44684">MSKPQITQSMEALKAPPGEQEASVPTRDTCKIAYIIHFLLGAGNLLPWNAFITAIDYFGYLYPGNHIERVFSVAYMASSVLILVVVVGYGGWSQRISFRMRMNLGFFMFVVSLMVASVIDWTYGKKNRNGAYPVTVLAVVVCGLADGLIGGSLIGSAGKLPKQYMQAVFAGTASSGVLVSVLRIITKASLPQDSHGLRASAHFYFIFSTCVLLLCMVCCNLLYKMPVMRQHYTTMLHTGLQPPRPRFLNVAQKIRVPGLGIVVIYIVTLSIFPGFISEDLRSDLLKDWYPILLITVYNVADLTGKSLTAFYVVKSIKRATWACGGRLMFYPLFMSCLHGPKWLKSEAPVAVLTFLLGLTNGYLTSVLMILTPKSVPDAEAELSAIIMVVFLGIGLVSGSAIGWFWIL</sequence>
<feature type="transmembrane region" description="Helical" evidence="8">
    <location>
        <begin position="288"/>
        <end position="313"/>
    </location>
</feature>
<comment type="caution">
    <text evidence="10">The sequence shown here is derived from an EMBL/GenBank/DDBJ whole genome shotgun (WGS) entry which is preliminary data.</text>
</comment>
<dbReference type="EMBL" id="JAXIOK010000013">
    <property type="protein sequence ID" value="KAK4756997.1"/>
    <property type="molecule type" value="Genomic_DNA"/>
</dbReference>
<keyword evidence="5 8" id="KW-1133">Transmembrane helix</keyword>
<evidence type="ECO:0000256" key="5">
    <source>
        <dbReference type="ARBA" id="ARBA00022989"/>
    </source>
</evidence>
<keyword evidence="6 8" id="KW-0472">Membrane</keyword>
<dbReference type="PRINTS" id="PR01130">
    <property type="entry name" value="DERENTRNSPRT"/>
</dbReference>
<dbReference type="AlphaFoldDB" id="A0AAN7K2B7"/>
<feature type="transmembrane region" description="Helical" evidence="8">
    <location>
        <begin position="254"/>
        <end position="276"/>
    </location>
</feature>
<evidence type="ECO:0000256" key="6">
    <source>
        <dbReference type="ARBA" id="ARBA00023136"/>
    </source>
</evidence>
<feature type="transmembrane region" description="Helical" evidence="8">
    <location>
        <begin position="382"/>
        <end position="406"/>
    </location>
</feature>
<dbReference type="PROSITE" id="PS00028">
    <property type="entry name" value="ZINC_FINGER_C2H2_1"/>
    <property type="match status" value="1"/>
</dbReference>
<dbReference type="PANTHER" id="PTHR10332:SF77">
    <property type="entry name" value="EQUILIBRATIVE NUCLEOTIDE TRANSPORTER 8"/>
    <property type="match status" value="1"/>
</dbReference>
<dbReference type="InterPro" id="IPR036259">
    <property type="entry name" value="MFS_trans_sf"/>
</dbReference>
<dbReference type="PIRSF" id="PIRSF016379">
    <property type="entry name" value="ENT"/>
    <property type="match status" value="1"/>
</dbReference>
<name>A0AAN7K2B7_9MYRT</name>
<feature type="transmembrane region" description="Helical" evidence="8">
    <location>
        <begin position="130"/>
        <end position="155"/>
    </location>
</feature>
<keyword evidence="11" id="KW-1185">Reference proteome</keyword>
<dbReference type="Pfam" id="PF01733">
    <property type="entry name" value="Nucleoside_tran"/>
    <property type="match status" value="2"/>
</dbReference>
<evidence type="ECO:0000313" key="11">
    <source>
        <dbReference type="Proteomes" id="UP001345219"/>
    </source>
</evidence>
<evidence type="ECO:0000256" key="2">
    <source>
        <dbReference type="ARBA" id="ARBA00007965"/>
    </source>
</evidence>
<evidence type="ECO:0000256" key="8">
    <source>
        <dbReference type="SAM" id="Phobius"/>
    </source>
</evidence>
<evidence type="ECO:0000256" key="3">
    <source>
        <dbReference type="ARBA" id="ARBA00022448"/>
    </source>
</evidence>
<evidence type="ECO:0000259" key="9">
    <source>
        <dbReference type="PROSITE" id="PS00028"/>
    </source>
</evidence>
<feature type="transmembrane region" description="Helical" evidence="8">
    <location>
        <begin position="349"/>
        <end position="370"/>
    </location>
</feature>
<proteinExistence type="inferred from homology"/>
<dbReference type="GO" id="GO:0005886">
    <property type="term" value="C:plasma membrane"/>
    <property type="evidence" value="ECO:0007669"/>
    <property type="project" value="TreeGrafter"/>
</dbReference>
<evidence type="ECO:0000256" key="1">
    <source>
        <dbReference type="ARBA" id="ARBA00004141"/>
    </source>
</evidence>
<dbReference type="InterPro" id="IPR013087">
    <property type="entry name" value="Znf_C2H2_type"/>
</dbReference>
<gene>
    <name evidence="10" type="ORF">SAY87_007124</name>
</gene>